<proteinExistence type="predicted"/>
<reference evidence="14 15" key="1">
    <citation type="submission" date="2020-06" db="EMBL/GenBank/DDBJ databases">
        <title>Description of novel acetic acid bacteria.</title>
        <authorList>
            <person name="Sombolestani A."/>
        </authorList>
    </citation>
    <scope>NUCLEOTIDE SEQUENCE [LARGE SCALE GENOMIC DNA]</scope>
    <source>
        <strain evidence="14 15">LMG 27010</strain>
    </source>
</reference>
<dbReference type="InterPro" id="IPR006171">
    <property type="entry name" value="TOPRIM_dom"/>
</dbReference>
<name>A0A850PAP8_9PROT</name>
<evidence type="ECO:0000256" key="8">
    <source>
        <dbReference type="ARBA" id="ARBA00022771"/>
    </source>
</evidence>
<dbReference type="InterPro" id="IPR002694">
    <property type="entry name" value="Znf_CHC2"/>
</dbReference>
<feature type="non-terminal residue" evidence="14">
    <location>
        <position position="385"/>
    </location>
</feature>
<dbReference type="InterPro" id="IPR006295">
    <property type="entry name" value="DNA_primase_DnaG"/>
</dbReference>
<dbReference type="FunFam" id="3.90.580.10:FF:000001">
    <property type="entry name" value="DNA primase"/>
    <property type="match status" value="1"/>
</dbReference>
<dbReference type="Pfam" id="PF01807">
    <property type="entry name" value="Zn_ribbon_DnaG"/>
    <property type="match status" value="1"/>
</dbReference>
<evidence type="ECO:0000313" key="14">
    <source>
        <dbReference type="EMBL" id="NVN41134.1"/>
    </source>
</evidence>
<dbReference type="CDD" id="cd03364">
    <property type="entry name" value="TOPRIM_DnaG_primases"/>
    <property type="match status" value="1"/>
</dbReference>
<evidence type="ECO:0000256" key="2">
    <source>
        <dbReference type="ARBA" id="ARBA00022478"/>
    </source>
</evidence>
<dbReference type="GO" id="GO:0003677">
    <property type="term" value="F:DNA binding"/>
    <property type="evidence" value="ECO:0007669"/>
    <property type="project" value="UniProtKB-KW"/>
</dbReference>
<keyword evidence="3" id="KW-0639">Primosome</keyword>
<evidence type="ECO:0000256" key="10">
    <source>
        <dbReference type="ARBA" id="ARBA00022842"/>
    </source>
</evidence>
<keyword evidence="8" id="KW-0863">Zinc-finger</keyword>
<dbReference type="FunFam" id="3.40.1360.10:FF:000002">
    <property type="entry name" value="DNA primase"/>
    <property type="match status" value="1"/>
</dbReference>
<keyword evidence="9" id="KW-0862">Zinc</keyword>
<accession>A0A850PAP8</accession>
<evidence type="ECO:0000256" key="4">
    <source>
        <dbReference type="ARBA" id="ARBA00022679"/>
    </source>
</evidence>
<dbReference type="SUPFAM" id="SSF57783">
    <property type="entry name" value="Zinc beta-ribbon"/>
    <property type="match status" value="1"/>
</dbReference>
<keyword evidence="5" id="KW-0548">Nucleotidyltransferase</keyword>
<keyword evidence="4" id="KW-0808">Transferase</keyword>
<comment type="caution">
    <text evidence="14">The sequence shown here is derived from an EMBL/GenBank/DDBJ whole genome shotgun (WGS) entry which is preliminary data.</text>
</comment>
<keyword evidence="10" id="KW-0460">Magnesium</keyword>
<dbReference type="AlphaFoldDB" id="A0A850PAP8"/>
<dbReference type="InterPro" id="IPR037068">
    <property type="entry name" value="DNA_primase_core_N_sf"/>
</dbReference>
<dbReference type="Proteomes" id="UP000585665">
    <property type="component" value="Unassembled WGS sequence"/>
</dbReference>
<dbReference type="RefSeq" id="WP_176614049.1">
    <property type="nucleotide sequence ID" value="NZ_JABXXR010000094.1"/>
</dbReference>
<dbReference type="InterPro" id="IPR013264">
    <property type="entry name" value="DNAG_N"/>
</dbReference>
<dbReference type="GO" id="GO:0003899">
    <property type="term" value="F:DNA-directed RNA polymerase activity"/>
    <property type="evidence" value="ECO:0007669"/>
    <property type="project" value="InterPro"/>
</dbReference>
<dbReference type="InterPro" id="IPR050219">
    <property type="entry name" value="DnaG_primase"/>
</dbReference>
<keyword evidence="6" id="KW-0235">DNA replication</keyword>
<dbReference type="InterPro" id="IPR036977">
    <property type="entry name" value="DNA_primase_Znf_CHC2"/>
</dbReference>
<evidence type="ECO:0000313" key="15">
    <source>
        <dbReference type="Proteomes" id="UP000585665"/>
    </source>
</evidence>
<dbReference type="Gene3D" id="3.90.580.10">
    <property type="entry name" value="Zinc finger, CHC2-type domain"/>
    <property type="match status" value="1"/>
</dbReference>
<dbReference type="NCBIfam" id="TIGR01391">
    <property type="entry name" value="dnaG"/>
    <property type="match status" value="1"/>
</dbReference>
<dbReference type="Gene3D" id="3.90.980.10">
    <property type="entry name" value="DNA primase, catalytic core, N-terminal domain"/>
    <property type="match status" value="1"/>
</dbReference>
<evidence type="ECO:0000256" key="12">
    <source>
        <dbReference type="ARBA" id="ARBA00023163"/>
    </source>
</evidence>
<dbReference type="PANTHER" id="PTHR30313:SF2">
    <property type="entry name" value="DNA PRIMASE"/>
    <property type="match status" value="1"/>
</dbReference>
<evidence type="ECO:0000259" key="13">
    <source>
        <dbReference type="PROSITE" id="PS50880"/>
    </source>
</evidence>
<dbReference type="SMART" id="SM00400">
    <property type="entry name" value="ZnF_CHCC"/>
    <property type="match status" value="1"/>
</dbReference>
<dbReference type="SUPFAM" id="SSF56731">
    <property type="entry name" value="DNA primase core"/>
    <property type="match status" value="1"/>
</dbReference>
<evidence type="ECO:0000256" key="5">
    <source>
        <dbReference type="ARBA" id="ARBA00022695"/>
    </source>
</evidence>
<evidence type="ECO:0000256" key="1">
    <source>
        <dbReference type="ARBA" id="ARBA00001947"/>
    </source>
</evidence>
<dbReference type="GO" id="GO:0006269">
    <property type="term" value="P:DNA replication, synthesis of primer"/>
    <property type="evidence" value="ECO:0007669"/>
    <property type="project" value="UniProtKB-KW"/>
</dbReference>
<dbReference type="Pfam" id="PF13662">
    <property type="entry name" value="Toprim_4"/>
    <property type="match status" value="1"/>
</dbReference>
<dbReference type="InterPro" id="IPR034151">
    <property type="entry name" value="TOPRIM_DnaG_bac"/>
</dbReference>
<keyword evidence="15" id="KW-1185">Reference proteome</keyword>
<keyword evidence="11" id="KW-0238">DNA-binding</keyword>
<keyword evidence="2" id="KW-0240">DNA-directed RNA polymerase</keyword>
<evidence type="ECO:0000256" key="6">
    <source>
        <dbReference type="ARBA" id="ARBA00022705"/>
    </source>
</evidence>
<keyword evidence="7" id="KW-0479">Metal-binding</keyword>
<gene>
    <name evidence="14" type="primary">dnaG</name>
    <name evidence="14" type="ORF">HUK82_11270</name>
</gene>
<dbReference type="Pfam" id="PF08275">
    <property type="entry name" value="DNAG_N"/>
    <property type="match status" value="1"/>
</dbReference>
<comment type="cofactor">
    <cofactor evidence="1">
        <name>Zn(2+)</name>
        <dbReference type="ChEBI" id="CHEBI:29105"/>
    </cofactor>
</comment>
<dbReference type="GO" id="GO:0005737">
    <property type="term" value="C:cytoplasm"/>
    <property type="evidence" value="ECO:0007669"/>
    <property type="project" value="TreeGrafter"/>
</dbReference>
<dbReference type="PROSITE" id="PS50880">
    <property type="entry name" value="TOPRIM"/>
    <property type="match status" value="1"/>
</dbReference>
<feature type="domain" description="Toprim" evidence="13">
    <location>
        <begin position="261"/>
        <end position="343"/>
    </location>
</feature>
<evidence type="ECO:0000256" key="11">
    <source>
        <dbReference type="ARBA" id="ARBA00023125"/>
    </source>
</evidence>
<dbReference type="Gene3D" id="3.40.1360.10">
    <property type="match status" value="1"/>
</dbReference>
<dbReference type="GO" id="GO:0000428">
    <property type="term" value="C:DNA-directed RNA polymerase complex"/>
    <property type="evidence" value="ECO:0007669"/>
    <property type="project" value="UniProtKB-KW"/>
</dbReference>
<organism evidence="14 15">
    <name type="scientific">Ameyamaea chiangmaiensis</name>
    <dbReference type="NCBI Taxonomy" id="442969"/>
    <lineage>
        <taxon>Bacteria</taxon>
        <taxon>Pseudomonadati</taxon>
        <taxon>Pseudomonadota</taxon>
        <taxon>Alphaproteobacteria</taxon>
        <taxon>Acetobacterales</taxon>
        <taxon>Acetobacteraceae</taxon>
        <taxon>Ameyamaea</taxon>
    </lineage>
</organism>
<evidence type="ECO:0000256" key="7">
    <source>
        <dbReference type="ARBA" id="ARBA00022723"/>
    </source>
</evidence>
<dbReference type="GO" id="GO:0008270">
    <property type="term" value="F:zinc ion binding"/>
    <property type="evidence" value="ECO:0007669"/>
    <property type="project" value="UniProtKB-KW"/>
</dbReference>
<dbReference type="GO" id="GO:1990077">
    <property type="term" value="C:primosome complex"/>
    <property type="evidence" value="ECO:0007669"/>
    <property type="project" value="UniProtKB-KW"/>
</dbReference>
<evidence type="ECO:0000256" key="3">
    <source>
        <dbReference type="ARBA" id="ARBA00022515"/>
    </source>
</evidence>
<evidence type="ECO:0000256" key="9">
    <source>
        <dbReference type="ARBA" id="ARBA00022833"/>
    </source>
</evidence>
<sequence length="385" mass="41940">MALDPAFLDELRARLPIASVIGRRTKLIRSGRNWKACCPFHGEKTPSFHVYDDHFHCFGCGAHGDVISFVMQSEGRSFPEAVEQLAGEAGLEVPRQTPREREVARESRTLGEVLALVQASWSRRLRAPEGRSGLDYLYRRGLTDETIEAFGIGWSGDGRGALTDELRGHGITSEQMSQAGVMRADEQGRPKGELFFGRVTFPIHDRRGRLVSFGGRILGDGQPKYLNGPETALFSKRRTLFGLDRALTAIKAARPREARAPDLMVVEGYMDVIALHQAGFPGAVAPLGTALTEEQMEALWRVAPDPVLCFDGDAAGGRAAAKAATVGLPMLSPDRTLRFCVLPPGEDPDSLVRLRGADAMRDVLASARPINDALFDLLRAGLPAD</sequence>
<dbReference type="PANTHER" id="PTHR30313">
    <property type="entry name" value="DNA PRIMASE"/>
    <property type="match status" value="1"/>
</dbReference>
<dbReference type="SMART" id="SM00493">
    <property type="entry name" value="TOPRIM"/>
    <property type="match status" value="1"/>
</dbReference>
<dbReference type="EMBL" id="JABXXR010000094">
    <property type="protein sequence ID" value="NVN41134.1"/>
    <property type="molecule type" value="Genomic_DNA"/>
</dbReference>
<protein>
    <submittedName>
        <fullName evidence="14">DNA primase</fullName>
    </submittedName>
</protein>
<keyword evidence="12" id="KW-0804">Transcription</keyword>